<name>A0A7X8XVU5_9BACT</name>
<protein>
    <submittedName>
        <fullName evidence="4">DUF1254 domain-containing protein</fullName>
    </submittedName>
</protein>
<evidence type="ECO:0000313" key="4">
    <source>
        <dbReference type="EMBL" id="NLR91636.1"/>
    </source>
</evidence>
<feature type="domain" description="DUF1254" evidence="3">
    <location>
        <begin position="83"/>
        <end position="196"/>
    </location>
</feature>
<dbReference type="PANTHER" id="PTHR36509">
    <property type="entry name" value="BLL3101 PROTEIN"/>
    <property type="match status" value="1"/>
</dbReference>
<keyword evidence="1" id="KW-1133">Transmembrane helix</keyword>
<dbReference type="Pfam" id="PF06863">
    <property type="entry name" value="DUF1254"/>
    <property type="match status" value="1"/>
</dbReference>
<dbReference type="InterPro" id="IPR037050">
    <property type="entry name" value="DUF1254_sf"/>
</dbReference>
<feature type="domain" description="DUF1214" evidence="2">
    <location>
        <begin position="332"/>
        <end position="414"/>
    </location>
</feature>
<evidence type="ECO:0000313" key="5">
    <source>
        <dbReference type="Proteomes" id="UP000585050"/>
    </source>
</evidence>
<feature type="transmembrane region" description="Helical" evidence="1">
    <location>
        <begin position="7"/>
        <end position="25"/>
    </location>
</feature>
<reference evidence="4 5" key="1">
    <citation type="submission" date="2020-04" db="EMBL/GenBank/DDBJ databases">
        <title>Flammeovirga sp. SR4, a novel species isolated from seawater.</title>
        <authorList>
            <person name="Wang X."/>
        </authorList>
    </citation>
    <scope>NUCLEOTIDE SEQUENCE [LARGE SCALE GENOMIC DNA]</scope>
    <source>
        <strain evidence="4 5">SR4</strain>
    </source>
</reference>
<dbReference type="Proteomes" id="UP000585050">
    <property type="component" value="Unassembled WGS sequence"/>
</dbReference>
<keyword evidence="5" id="KW-1185">Reference proteome</keyword>
<dbReference type="Gene3D" id="2.60.120.600">
    <property type="entry name" value="Domain of unknown function DUF1214, C-terminal domain"/>
    <property type="match status" value="1"/>
</dbReference>
<keyword evidence="1" id="KW-0812">Transmembrane</keyword>
<dbReference type="EMBL" id="JABAIL010000003">
    <property type="protein sequence ID" value="NLR91636.1"/>
    <property type="molecule type" value="Genomic_DNA"/>
</dbReference>
<dbReference type="InterPro" id="IPR010679">
    <property type="entry name" value="DUF1254"/>
</dbReference>
<accession>A0A7X8XVU5</accession>
<organism evidence="4 5">
    <name type="scientific">Flammeovirga agarivorans</name>
    <dbReference type="NCBI Taxonomy" id="2726742"/>
    <lineage>
        <taxon>Bacteria</taxon>
        <taxon>Pseudomonadati</taxon>
        <taxon>Bacteroidota</taxon>
        <taxon>Cytophagia</taxon>
        <taxon>Cytophagales</taxon>
        <taxon>Flammeovirgaceae</taxon>
        <taxon>Flammeovirga</taxon>
    </lineage>
</organism>
<keyword evidence="1" id="KW-0472">Membrane</keyword>
<dbReference type="Pfam" id="PF06742">
    <property type="entry name" value="DUF1214"/>
    <property type="match status" value="1"/>
</dbReference>
<gene>
    <name evidence="4" type="ORF">HGP29_10490</name>
</gene>
<dbReference type="InterPro" id="IPR037049">
    <property type="entry name" value="DUF1214_C_sf"/>
</dbReference>
<evidence type="ECO:0000256" key="1">
    <source>
        <dbReference type="SAM" id="Phobius"/>
    </source>
</evidence>
<comment type="caution">
    <text evidence="4">The sequence shown here is derived from an EMBL/GenBank/DDBJ whole genome shotgun (WGS) entry which is preliminary data.</text>
</comment>
<evidence type="ECO:0000259" key="3">
    <source>
        <dbReference type="Pfam" id="PF06863"/>
    </source>
</evidence>
<sequence>MNRIKNSLFAFMAAGIVLSLVLFSYKNKNEDQPSLKDISYEAFIYSYPLMEQVKTINGMFNFMGLKPNVANMNTKYPMDNVGMPIVAPNLTSMTGGVFIDISNGPVTIEIPTVKDRYVVYQMIDVFTHNFNYLGSRANNGEGGQFVFHNHLQTIPENSTAQPIEMEGDHAIIVIRIDIKNRDELTLIHDIQNQIKVIDAPQKVRDYPIYDKKKAFSPAFIEYVNELLVEIPPTEKELFHRFAKIGIFNDVNLSENELYEVQAGIDSAYQVIQNETQNLTVGNDWFAATTVFGTREYLNGNYLGRATGANFGLWGNSKEEANYFMMKTEGEGTIHFDHDELPPLTDIGFWSLTVHDENVHVHKNEYDSYVLTTDQLVFEEDGSLNIKISSSPQKGNWLYTPGGKMVLLIRAYQADPEKIIDYIPPMFNKDLL</sequence>
<evidence type="ECO:0000259" key="2">
    <source>
        <dbReference type="Pfam" id="PF06742"/>
    </source>
</evidence>
<dbReference type="Gene3D" id="2.60.40.1610">
    <property type="entry name" value="Domain of unknown function DUF1254"/>
    <property type="match status" value="1"/>
</dbReference>
<proteinExistence type="predicted"/>
<dbReference type="AlphaFoldDB" id="A0A7X8XVU5"/>
<dbReference type="InterPro" id="IPR010621">
    <property type="entry name" value="DUF1214"/>
</dbReference>
<dbReference type="RefSeq" id="WP_168882352.1">
    <property type="nucleotide sequence ID" value="NZ_JABAIL010000003.1"/>
</dbReference>
<dbReference type="PANTHER" id="PTHR36509:SF2">
    <property type="entry name" value="BLL3101 PROTEIN"/>
    <property type="match status" value="1"/>
</dbReference>
<dbReference type="SUPFAM" id="SSF160935">
    <property type="entry name" value="VPA0735-like"/>
    <property type="match status" value="1"/>
</dbReference>